<evidence type="ECO:0000313" key="2">
    <source>
        <dbReference type="EMBL" id="HCB74725.1"/>
    </source>
</evidence>
<evidence type="ECO:0008006" key="4">
    <source>
        <dbReference type="Google" id="ProtNLM"/>
    </source>
</evidence>
<dbReference type="GO" id="GO:0015074">
    <property type="term" value="P:DNA integration"/>
    <property type="evidence" value="ECO:0007669"/>
    <property type="project" value="InterPro"/>
</dbReference>
<comment type="caution">
    <text evidence="2">The sequence shown here is derived from an EMBL/GenBank/DDBJ whole genome shotgun (WGS) entry which is preliminary data.</text>
</comment>
<evidence type="ECO:0000313" key="3">
    <source>
        <dbReference type="Proteomes" id="UP000262699"/>
    </source>
</evidence>
<dbReference type="GO" id="GO:0003677">
    <property type="term" value="F:DNA binding"/>
    <property type="evidence" value="ECO:0007669"/>
    <property type="project" value="InterPro"/>
</dbReference>
<organism evidence="2 3">
    <name type="scientific">Sphingomonas bacterium</name>
    <dbReference type="NCBI Taxonomy" id="1895847"/>
    <lineage>
        <taxon>Bacteria</taxon>
        <taxon>Pseudomonadati</taxon>
        <taxon>Pseudomonadota</taxon>
        <taxon>Alphaproteobacteria</taxon>
        <taxon>Sphingomonadales</taxon>
        <taxon>Sphingomonadaceae</taxon>
        <taxon>Sphingomonas</taxon>
    </lineage>
</organism>
<accession>A0A3D0W7M3</accession>
<proteinExistence type="predicted"/>
<dbReference type="InterPro" id="IPR013762">
    <property type="entry name" value="Integrase-like_cat_sf"/>
</dbReference>
<protein>
    <recommendedName>
        <fullName evidence="4">Tyr recombinase domain-containing protein</fullName>
    </recommendedName>
</protein>
<dbReference type="AlphaFoldDB" id="A0A3D0W7M3"/>
<gene>
    <name evidence="2" type="ORF">DEP91_00880</name>
</gene>
<name>A0A3D0W7M3_9SPHN</name>
<sequence length="629" mass="69794">MLANGTSLVDAASLYATVKEYAFWVRDPRYSRIDDAVTHKTMVGNLMYLAHALTIRDIWSFRHLQPYDIETLVEECRYGADAVTRASDRIQEFFHQIASDKRCSTTRFNGVPEYRNATTGYRTGMIDSGALLKQLCLPSGVKVIPRVAAAIGGGAVANGMRTPSGNAKAPELPPQTNQSVQAVQRWLDTLEQLYAMRRRLKAEKIDTIEFKPFPQGAAKVAAVKGVGTERTPIPPPKLALHLLEHAARWIFNPSKVSDFDNADREDILLLATACWIMIAAFSARRDEEIDDLRVGCIRGDAEGGWWLHVYIEKTLQRKEWIPVPSLVARAVELLQAISRSARARTGSDRLFQWLRSDGEVLRIDAGRKLDAFARAVAVPPHEPQNGPAVAWHWHPHQFRRFFAILYFYRFEGASIDALAHHLRHFDLNVTRGYTTRDPDVAALWTDVEWGYNRHYATTIAARERSVSGSAGERLKRMAKRLTDLLKRRLQVVTPDRIGAAVATIMQRQGMVLTPKPWVTCSCPNTADASRTAACRRGTAAGTNVIGPDFARAGPSVCPACPHALVERSRSSFVTAEVEQLEGAVASGSRAGTLFGALEEARVVELRQFEESYDDARPLNAVPEAEGASA</sequence>
<dbReference type="SUPFAM" id="SSF56349">
    <property type="entry name" value="DNA breaking-rejoining enzymes"/>
    <property type="match status" value="1"/>
</dbReference>
<evidence type="ECO:0000256" key="1">
    <source>
        <dbReference type="ARBA" id="ARBA00023172"/>
    </source>
</evidence>
<dbReference type="CDD" id="cd00397">
    <property type="entry name" value="DNA_BRE_C"/>
    <property type="match status" value="1"/>
</dbReference>
<dbReference type="InterPro" id="IPR011010">
    <property type="entry name" value="DNA_brk_join_enz"/>
</dbReference>
<dbReference type="Gene3D" id="1.10.443.10">
    <property type="entry name" value="Intergrase catalytic core"/>
    <property type="match status" value="1"/>
</dbReference>
<dbReference type="EMBL" id="DOYJ01000030">
    <property type="protein sequence ID" value="HCB74725.1"/>
    <property type="molecule type" value="Genomic_DNA"/>
</dbReference>
<reference evidence="2 3" key="1">
    <citation type="journal article" date="2018" name="Nat. Biotechnol.">
        <title>A standardized bacterial taxonomy based on genome phylogeny substantially revises the tree of life.</title>
        <authorList>
            <person name="Parks D.H."/>
            <person name="Chuvochina M."/>
            <person name="Waite D.W."/>
            <person name="Rinke C."/>
            <person name="Skarshewski A."/>
            <person name="Chaumeil P.A."/>
            <person name="Hugenholtz P."/>
        </authorList>
    </citation>
    <scope>NUCLEOTIDE SEQUENCE [LARGE SCALE GENOMIC DNA]</scope>
    <source>
        <strain evidence="2">UBA9015</strain>
    </source>
</reference>
<keyword evidence="1" id="KW-0233">DNA recombination</keyword>
<dbReference type="GO" id="GO:0006310">
    <property type="term" value="P:DNA recombination"/>
    <property type="evidence" value="ECO:0007669"/>
    <property type="project" value="UniProtKB-KW"/>
</dbReference>
<dbReference type="Proteomes" id="UP000262699">
    <property type="component" value="Unassembled WGS sequence"/>
</dbReference>